<dbReference type="Pfam" id="PF01871">
    <property type="entry name" value="AMMECR1"/>
    <property type="match status" value="1"/>
</dbReference>
<proteinExistence type="predicted"/>
<dbReference type="eggNOG" id="COG2078">
    <property type="taxonomic scope" value="Bacteria"/>
</dbReference>
<evidence type="ECO:0000313" key="3">
    <source>
        <dbReference type="Proteomes" id="UP000000639"/>
    </source>
</evidence>
<dbReference type="EMBL" id="CP000510">
    <property type="protein sequence ID" value="ABM04338.1"/>
    <property type="molecule type" value="Genomic_DNA"/>
</dbReference>
<dbReference type="Gene3D" id="3.30.1490.150">
    <property type="entry name" value="Hypothetical protein ph0010, domain 2"/>
    <property type="match status" value="1"/>
</dbReference>
<dbReference type="RefSeq" id="WP_011770895.1">
    <property type="nucleotide sequence ID" value="NC_008709.1"/>
</dbReference>
<dbReference type="InterPro" id="IPR027485">
    <property type="entry name" value="AMMECR1_N"/>
</dbReference>
<sequence length="198" mass="22593">MPVSSYISLSREAQAELKQLVWQVLDKAVEDRTMLQPAPPTSPALLIPRACFVTLYADKQLRGCIGTYAAEKSLWQNVCDYSYYSACEDCRFEPLQKRELPNLSFEISVLSALQPLANKGERALLDQLQIGIDGLLLKDSYYSAIFLPSVWHSLKTAEEFVNALKIKAGWPEDYWREDIKIFRFETFVIEGSQKTFVP</sequence>
<name>A1SXX3_PSYIN</name>
<feature type="domain" description="AMMECR1" evidence="1">
    <location>
        <begin position="1"/>
        <end position="198"/>
    </location>
</feature>
<dbReference type="InterPro" id="IPR036071">
    <property type="entry name" value="AMMECR1_dom_sf"/>
</dbReference>
<evidence type="ECO:0000313" key="2">
    <source>
        <dbReference type="EMBL" id="ABM04338.1"/>
    </source>
</evidence>
<keyword evidence="3" id="KW-1185">Reference proteome</keyword>
<gene>
    <name evidence="2" type="ordered locus">Ping_2619</name>
</gene>
<dbReference type="PROSITE" id="PS51112">
    <property type="entry name" value="AMMECR1"/>
    <property type="match status" value="1"/>
</dbReference>
<dbReference type="AlphaFoldDB" id="A1SXX3"/>
<dbReference type="NCBIfam" id="TIGR00296">
    <property type="entry name" value="TIGR00296 family protein"/>
    <property type="match status" value="1"/>
</dbReference>
<dbReference type="HOGENOM" id="CLU_095686_0_0_6"/>
<organism evidence="2 3">
    <name type="scientific">Psychromonas ingrahamii (strain DSM 17664 / CCUG 51855 / 37)</name>
    <dbReference type="NCBI Taxonomy" id="357804"/>
    <lineage>
        <taxon>Bacteria</taxon>
        <taxon>Pseudomonadati</taxon>
        <taxon>Pseudomonadota</taxon>
        <taxon>Gammaproteobacteria</taxon>
        <taxon>Alteromonadales</taxon>
        <taxon>Psychromonadaceae</taxon>
        <taxon>Psychromonas</taxon>
    </lineage>
</organism>
<dbReference type="STRING" id="357804.Ping_2619"/>
<dbReference type="InterPro" id="IPR023473">
    <property type="entry name" value="AMMECR1"/>
</dbReference>
<dbReference type="OrthoDB" id="9782820at2"/>
<dbReference type="NCBIfam" id="TIGR04335">
    <property type="entry name" value="AmmeMemoSam_A"/>
    <property type="match status" value="1"/>
</dbReference>
<dbReference type="InterPro" id="IPR027623">
    <property type="entry name" value="AmmeMemoSam_A"/>
</dbReference>
<evidence type="ECO:0000259" key="1">
    <source>
        <dbReference type="PROSITE" id="PS51112"/>
    </source>
</evidence>
<dbReference type="SUPFAM" id="SSF143447">
    <property type="entry name" value="AMMECR1-like"/>
    <property type="match status" value="1"/>
</dbReference>
<reference evidence="2 3" key="1">
    <citation type="submission" date="2007-01" db="EMBL/GenBank/DDBJ databases">
        <title>Complete sequence of Psychromonas ingrahamii 37.</title>
        <authorList>
            <consortium name="US DOE Joint Genome Institute"/>
            <person name="Copeland A."/>
            <person name="Lucas S."/>
            <person name="Lapidus A."/>
            <person name="Barry K."/>
            <person name="Detter J.C."/>
            <person name="Glavina del Rio T."/>
            <person name="Hammon N."/>
            <person name="Israni S."/>
            <person name="Dalin E."/>
            <person name="Tice H."/>
            <person name="Pitluck S."/>
            <person name="Thompson L.S."/>
            <person name="Brettin T."/>
            <person name="Bruce D."/>
            <person name="Han C."/>
            <person name="Tapia R."/>
            <person name="Schmutz J."/>
            <person name="Larimer F."/>
            <person name="Land M."/>
            <person name="Hauser L."/>
            <person name="Kyrpides N."/>
            <person name="Ivanova N."/>
            <person name="Staley J."/>
            <person name="Richardson P."/>
        </authorList>
    </citation>
    <scope>NUCLEOTIDE SEQUENCE [LARGE SCALE GENOMIC DNA]</scope>
    <source>
        <strain evidence="2 3">37</strain>
    </source>
</reference>
<dbReference type="InterPro" id="IPR002733">
    <property type="entry name" value="AMMECR1_domain"/>
</dbReference>
<accession>A1SXX3</accession>
<dbReference type="PANTHER" id="PTHR13016:SF0">
    <property type="entry name" value="AMME SYNDROME CANDIDATE GENE 1 PROTEIN"/>
    <property type="match status" value="1"/>
</dbReference>
<dbReference type="Gene3D" id="3.30.700.20">
    <property type="entry name" value="Hypothetical protein ph0010, domain 1"/>
    <property type="match status" value="1"/>
</dbReference>
<dbReference type="Proteomes" id="UP000000639">
    <property type="component" value="Chromosome"/>
</dbReference>
<protein>
    <submittedName>
        <fullName evidence="2">AMMECR1 domain protein</fullName>
    </submittedName>
</protein>
<dbReference type="PANTHER" id="PTHR13016">
    <property type="entry name" value="AMMECR1 HOMOLOG"/>
    <property type="match status" value="1"/>
</dbReference>
<dbReference type="KEGG" id="pin:Ping_2619"/>